<evidence type="ECO:0000256" key="1">
    <source>
        <dbReference type="SAM" id="MobiDB-lite"/>
    </source>
</evidence>
<feature type="compositionally biased region" description="Basic and acidic residues" evidence="1">
    <location>
        <begin position="110"/>
        <end position="128"/>
    </location>
</feature>
<dbReference type="Pfam" id="PF07370">
    <property type="entry name" value="DUF1489"/>
    <property type="match status" value="1"/>
</dbReference>
<sequence length="143" mass="15998">MADHIHILKLCVGAESVEDLLDWQRSQRARWPKGRAVHVTRMWPKRADEVLAGGSLYWVIKGVALARQRIVGLEPVTGEDGISRCAIVLDAEVTRTQAVPRRPFQGWRYLDPKDAPPDLLPGREKEEALPPGLAEAMAEFGLR</sequence>
<name>A0A411Z619_9RHOB</name>
<dbReference type="InterPro" id="IPR008320">
    <property type="entry name" value="UCP032025"/>
</dbReference>
<feature type="region of interest" description="Disordered" evidence="1">
    <location>
        <begin position="109"/>
        <end position="128"/>
    </location>
</feature>
<dbReference type="RefSeq" id="WP_118150583.1">
    <property type="nucleotide sequence ID" value="NZ_QWEY01000002.1"/>
</dbReference>
<gene>
    <name evidence="2" type="ORF">D1012_05840</name>
</gene>
<dbReference type="PIRSF" id="PIRSF032025">
    <property type="entry name" value="UCP032025"/>
    <property type="match status" value="1"/>
</dbReference>
<organism evidence="2 3">
    <name type="scientific">Pseudotabrizicola alkalilacus</name>
    <dbReference type="NCBI Taxonomy" id="2305252"/>
    <lineage>
        <taxon>Bacteria</taxon>
        <taxon>Pseudomonadati</taxon>
        <taxon>Pseudomonadota</taxon>
        <taxon>Alphaproteobacteria</taxon>
        <taxon>Rhodobacterales</taxon>
        <taxon>Paracoccaceae</taxon>
        <taxon>Pseudotabrizicola</taxon>
    </lineage>
</organism>
<evidence type="ECO:0000313" key="2">
    <source>
        <dbReference type="EMBL" id="RGP38538.1"/>
    </source>
</evidence>
<proteinExistence type="predicted"/>
<comment type="caution">
    <text evidence="2">The sequence shown here is derived from an EMBL/GenBank/DDBJ whole genome shotgun (WGS) entry which is preliminary data.</text>
</comment>
<dbReference type="AlphaFoldDB" id="A0A411Z619"/>
<dbReference type="EMBL" id="QWEY01000002">
    <property type="protein sequence ID" value="RGP38538.1"/>
    <property type="molecule type" value="Genomic_DNA"/>
</dbReference>
<keyword evidence="3" id="KW-1185">Reference proteome</keyword>
<dbReference type="Proteomes" id="UP000284547">
    <property type="component" value="Unassembled WGS sequence"/>
</dbReference>
<dbReference type="OrthoDB" id="9798292at2"/>
<accession>A0A411Z619</accession>
<reference evidence="2 3" key="1">
    <citation type="submission" date="2018-08" db="EMBL/GenBank/DDBJ databases">
        <title>Flavobacterium tibetense sp. nov., isolated from a wetland YonghuCo on Tibetan Plateau.</title>
        <authorList>
            <person name="Phurbu D."/>
            <person name="Lu H."/>
            <person name="Xing P."/>
        </authorList>
    </citation>
    <scope>NUCLEOTIDE SEQUENCE [LARGE SCALE GENOMIC DNA]</scope>
    <source>
        <strain evidence="2 3">DJC</strain>
    </source>
</reference>
<protein>
    <submittedName>
        <fullName evidence="2">DUF1489 family protein</fullName>
    </submittedName>
</protein>
<evidence type="ECO:0000313" key="3">
    <source>
        <dbReference type="Proteomes" id="UP000284547"/>
    </source>
</evidence>